<comment type="caution">
    <text evidence="1">The sequence shown here is derived from an EMBL/GenBank/DDBJ whole genome shotgun (WGS) entry which is preliminary data.</text>
</comment>
<dbReference type="RefSeq" id="WP_128956986.1">
    <property type="nucleotide sequence ID" value="NZ_RKMK01000055.1"/>
</dbReference>
<evidence type="ECO:0000313" key="1">
    <source>
        <dbReference type="EMBL" id="RXG85697.1"/>
    </source>
</evidence>
<accession>A0A4Q0Q8A3</accession>
<dbReference type="InterPro" id="IPR010982">
    <property type="entry name" value="Lambda_DNA-bd_dom_sf"/>
</dbReference>
<dbReference type="EMBL" id="RKMK01000055">
    <property type="protein sequence ID" value="RXG85697.1"/>
    <property type="molecule type" value="Genomic_DNA"/>
</dbReference>
<dbReference type="GO" id="GO:0003677">
    <property type="term" value="F:DNA binding"/>
    <property type="evidence" value="ECO:0007669"/>
    <property type="project" value="InterPro"/>
</dbReference>
<proteinExistence type="predicted"/>
<dbReference type="Gene3D" id="1.10.260.40">
    <property type="entry name" value="lambda repressor-like DNA-binding domains"/>
    <property type="match status" value="1"/>
</dbReference>
<organism evidence="1 2">
    <name type="scientific">Bradyrhizobium zhanjiangense</name>
    <dbReference type="NCBI Taxonomy" id="1325107"/>
    <lineage>
        <taxon>Bacteria</taxon>
        <taxon>Pseudomonadati</taxon>
        <taxon>Pseudomonadota</taxon>
        <taxon>Alphaproteobacteria</taxon>
        <taxon>Hyphomicrobiales</taxon>
        <taxon>Nitrobacteraceae</taxon>
        <taxon>Bradyrhizobium</taxon>
    </lineage>
</organism>
<dbReference type="SUPFAM" id="SSF47413">
    <property type="entry name" value="lambda repressor-like DNA-binding domains"/>
    <property type="match status" value="1"/>
</dbReference>
<gene>
    <name evidence="1" type="ORF">EAS61_35555</name>
</gene>
<dbReference type="InterPro" id="IPR001387">
    <property type="entry name" value="Cro/C1-type_HTH"/>
</dbReference>
<dbReference type="CDD" id="cd00093">
    <property type="entry name" value="HTH_XRE"/>
    <property type="match status" value="1"/>
</dbReference>
<name>A0A4Q0Q8A3_9BRAD</name>
<protein>
    <submittedName>
        <fullName evidence="1">Transcriptional regulator</fullName>
    </submittedName>
</protein>
<dbReference type="Proteomes" id="UP000290174">
    <property type="component" value="Unassembled WGS sequence"/>
</dbReference>
<sequence>MPANPGRVEALNWKSVVAEAIRRRRSEKLTQKEHAALAGVSIPTIVAFDRGEETLTLAKVFDILRVVGLVFERDSNSIQGAFVSDALTRWRELTKKLPDNSPGRFPNGSYQFDYALEGDLPTFELHKFKDILEKAVIRHTGWPLFLFLTRHELAPYEKDGTIECWLKPTDETGANRPLGDPAHCDFWRVAPSGRALIIRGYQEDSQDTFAPATIFDTTLPVWRMGELLLHAAELATLMKRDAADIKVRMRAHYSGLMGRVLRNWGNPSSDMIFEGGAARSDEALLETTVTVEEIKEKLAEVLHPLVASLFERFGVSGLSVERVRAEVGRLTENSFHSVRS</sequence>
<evidence type="ECO:0000313" key="2">
    <source>
        <dbReference type="Proteomes" id="UP000290174"/>
    </source>
</evidence>
<dbReference type="AlphaFoldDB" id="A0A4Q0Q8A3"/>
<reference evidence="1 2" key="1">
    <citation type="submission" date="2018-11" db="EMBL/GenBank/DDBJ databases">
        <title>Bradyrhizobium sp. nov., isolated from effective nodules of peanut in China.</title>
        <authorList>
            <person name="Li Y."/>
        </authorList>
    </citation>
    <scope>NUCLEOTIDE SEQUENCE [LARGE SCALE GENOMIC DNA]</scope>
    <source>
        <strain evidence="1 2">CCBAU 51770</strain>
    </source>
</reference>